<evidence type="ECO:0000256" key="3">
    <source>
        <dbReference type="ARBA" id="ARBA00022692"/>
    </source>
</evidence>
<evidence type="ECO:0000313" key="9">
    <source>
        <dbReference type="Proteomes" id="UP000094296"/>
    </source>
</evidence>
<dbReference type="GO" id="GO:0005886">
    <property type="term" value="C:plasma membrane"/>
    <property type="evidence" value="ECO:0007669"/>
    <property type="project" value="UniProtKB-SubCell"/>
</dbReference>
<keyword evidence="5 6" id="KW-0472">Membrane</keyword>
<dbReference type="STRING" id="766136.BHF68_10655"/>
<keyword evidence="4 6" id="KW-1133">Transmembrane helix</keyword>
<reference evidence="8 9" key="1">
    <citation type="submission" date="2016-09" db="EMBL/GenBank/DDBJ databases">
        <title>Draft genome sequence for the type strain of Desulfuribacillus alkaliarsenatis AHT28, an obligately anaerobic, sulfidogenic bacterium isolated from Russian soda lake sediments.</title>
        <authorList>
            <person name="Abin C.A."/>
            <person name="Hollibaugh J.T."/>
        </authorList>
    </citation>
    <scope>NUCLEOTIDE SEQUENCE [LARGE SCALE GENOMIC DNA]</scope>
    <source>
        <strain evidence="8 9">AHT28</strain>
    </source>
</reference>
<dbReference type="AlphaFoldDB" id="A0A1E5FZH2"/>
<evidence type="ECO:0000256" key="1">
    <source>
        <dbReference type="ARBA" id="ARBA00004651"/>
    </source>
</evidence>
<feature type="transmembrane region" description="Helical" evidence="6">
    <location>
        <begin position="191"/>
        <end position="209"/>
    </location>
</feature>
<name>A0A1E5FZH2_9FIRM</name>
<dbReference type="RefSeq" id="WP_069644120.1">
    <property type="nucleotide sequence ID" value="NZ_MIJE01000034.1"/>
</dbReference>
<keyword evidence="3 6" id="KW-0812">Transmembrane</keyword>
<organism evidence="8 9">
    <name type="scientific">Desulfuribacillus alkaliarsenatis</name>
    <dbReference type="NCBI Taxonomy" id="766136"/>
    <lineage>
        <taxon>Bacteria</taxon>
        <taxon>Bacillati</taxon>
        <taxon>Bacillota</taxon>
        <taxon>Desulfuribacillia</taxon>
        <taxon>Desulfuribacillales</taxon>
        <taxon>Desulfuribacillaceae</taxon>
        <taxon>Desulfuribacillus</taxon>
    </lineage>
</organism>
<dbReference type="InterPro" id="IPR032816">
    <property type="entry name" value="VTT_dom"/>
</dbReference>
<evidence type="ECO:0000256" key="2">
    <source>
        <dbReference type="ARBA" id="ARBA00022475"/>
    </source>
</evidence>
<feature type="transmembrane region" description="Helical" evidence="6">
    <location>
        <begin position="47"/>
        <end position="73"/>
    </location>
</feature>
<dbReference type="PANTHER" id="PTHR12677">
    <property type="entry name" value="GOLGI APPARATUS MEMBRANE PROTEIN TVP38-RELATED"/>
    <property type="match status" value="1"/>
</dbReference>
<protein>
    <recommendedName>
        <fullName evidence="6">TVP38/TMEM64 family membrane protein</fullName>
    </recommendedName>
</protein>
<comment type="subcellular location">
    <subcellularLocation>
        <location evidence="1 6">Cell membrane</location>
        <topology evidence="1 6">Multi-pass membrane protein</topology>
    </subcellularLocation>
</comment>
<sequence length="223" mass="24632">MAATASKKPLYLVLAFIIGIMVISSLQETYEHLTPEVLQGWVLSFGWYAPLVFLLLALIRPLVFFPITIYYLASGLAFGPLWGGVIALTGASISALVAYSIVYKTGTSFLSDKWIGRITYIKGRINNRGFRNILLIRLIPMLSFDLVSYAGGLAGIRMKTFLLATILGVTPRIFAYSYLGANVLDVGSQQFWIAIAVFLIIILASVLLAKAYQNRAKSDYNFK</sequence>
<comment type="caution">
    <text evidence="8">The sequence shown here is derived from an EMBL/GenBank/DDBJ whole genome shotgun (WGS) entry which is preliminary data.</text>
</comment>
<evidence type="ECO:0000259" key="7">
    <source>
        <dbReference type="Pfam" id="PF09335"/>
    </source>
</evidence>
<evidence type="ECO:0000256" key="4">
    <source>
        <dbReference type="ARBA" id="ARBA00022989"/>
    </source>
</evidence>
<evidence type="ECO:0000256" key="6">
    <source>
        <dbReference type="RuleBase" id="RU366058"/>
    </source>
</evidence>
<feature type="domain" description="VTT" evidence="7">
    <location>
        <begin position="65"/>
        <end position="181"/>
    </location>
</feature>
<feature type="transmembrane region" description="Helical" evidence="6">
    <location>
        <begin position="80"/>
        <end position="102"/>
    </location>
</feature>
<evidence type="ECO:0000313" key="8">
    <source>
        <dbReference type="EMBL" id="OEF95848.1"/>
    </source>
</evidence>
<keyword evidence="2 6" id="KW-1003">Cell membrane</keyword>
<dbReference type="Proteomes" id="UP000094296">
    <property type="component" value="Unassembled WGS sequence"/>
</dbReference>
<feature type="transmembrane region" description="Helical" evidence="6">
    <location>
        <begin position="134"/>
        <end position="154"/>
    </location>
</feature>
<proteinExistence type="inferred from homology"/>
<dbReference type="PANTHER" id="PTHR12677:SF59">
    <property type="entry name" value="GOLGI APPARATUS MEMBRANE PROTEIN TVP38-RELATED"/>
    <property type="match status" value="1"/>
</dbReference>
<gene>
    <name evidence="8" type="ORF">BHF68_10655</name>
</gene>
<dbReference type="EMBL" id="MIJE01000034">
    <property type="protein sequence ID" value="OEF95848.1"/>
    <property type="molecule type" value="Genomic_DNA"/>
</dbReference>
<dbReference type="InterPro" id="IPR015414">
    <property type="entry name" value="TMEM64"/>
</dbReference>
<feature type="transmembrane region" description="Helical" evidence="6">
    <location>
        <begin position="161"/>
        <end position="179"/>
    </location>
</feature>
<evidence type="ECO:0000256" key="5">
    <source>
        <dbReference type="ARBA" id="ARBA00023136"/>
    </source>
</evidence>
<comment type="similarity">
    <text evidence="6">Belongs to the TVP38/TMEM64 family.</text>
</comment>
<keyword evidence="9" id="KW-1185">Reference proteome</keyword>
<feature type="transmembrane region" description="Helical" evidence="6">
    <location>
        <begin position="9"/>
        <end position="27"/>
    </location>
</feature>
<dbReference type="Pfam" id="PF09335">
    <property type="entry name" value="VTT_dom"/>
    <property type="match status" value="1"/>
</dbReference>
<accession>A0A1E5FZH2</accession>